<dbReference type="GO" id="GO:0005886">
    <property type="term" value="C:plasma membrane"/>
    <property type="evidence" value="ECO:0007669"/>
    <property type="project" value="TreeGrafter"/>
</dbReference>
<dbReference type="CDD" id="cd00112">
    <property type="entry name" value="LDLa"/>
    <property type="match status" value="3"/>
</dbReference>
<dbReference type="OrthoDB" id="2019384at2759"/>
<evidence type="ECO:0000313" key="11">
    <source>
        <dbReference type="EMBL" id="EDV41821.2"/>
    </source>
</evidence>
<keyword evidence="12" id="KW-1185">Reference proteome</keyword>
<gene>
    <name evidence="11" type="primary">Dana\GF17668</name>
    <name evidence="11" type="synonym">dana_GLEANR_18930</name>
    <name evidence="11" type="ORF">GF17668</name>
</gene>
<dbReference type="PROSITE" id="PS01209">
    <property type="entry name" value="LDLRA_1"/>
    <property type="match status" value="2"/>
</dbReference>
<feature type="disulfide bond" evidence="8">
    <location>
        <begin position="10"/>
        <end position="28"/>
    </location>
</feature>
<dbReference type="PANTHER" id="PTHR24270:SF62">
    <property type="entry name" value="LOW-DENSITY LIPOPROTEIN RECEPTOR-RELATED PROTEIN 2"/>
    <property type="match status" value="1"/>
</dbReference>
<dbReference type="GO" id="GO:0016192">
    <property type="term" value="P:vesicle-mediated transport"/>
    <property type="evidence" value="ECO:0007669"/>
    <property type="project" value="UniProtKB-ARBA"/>
</dbReference>
<dbReference type="Gene3D" id="2.40.10.10">
    <property type="entry name" value="Trypsin-like serine proteases"/>
    <property type="match status" value="1"/>
</dbReference>
<name>B3LYF8_DROAN</name>
<dbReference type="SMR" id="B3LYF8"/>
<evidence type="ECO:0000256" key="4">
    <source>
        <dbReference type="ARBA" id="ARBA00022737"/>
    </source>
</evidence>
<dbReference type="InterPro" id="IPR036055">
    <property type="entry name" value="LDL_receptor-like_sf"/>
</dbReference>
<dbReference type="PROSITE" id="PS50068">
    <property type="entry name" value="LDLRA_2"/>
    <property type="match status" value="3"/>
</dbReference>
<comment type="caution">
    <text evidence="9">Lacks conserved residue(s) required for the propagation of feature annotation.</text>
</comment>
<evidence type="ECO:0000256" key="9">
    <source>
        <dbReference type="PROSITE-ProRule" id="PRU00302"/>
    </source>
</evidence>
<dbReference type="InterPro" id="IPR023415">
    <property type="entry name" value="LDLR_class-A_CS"/>
</dbReference>
<evidence type="ECO:0000256" key="5">
    <source>
        <dbReference type="ARBA" id="ARBA00022989"/>
    </source>
</evidence>
<sequence length="488" mass="54926">MCNETTHFRCLYGGCIPISNICNNKNDCWDGSDENELLCLEDEDLDAKYEDIHGDCESNFDCKDKGALVGDRCITWDRVCDGKSDCTDNRDESTSICAMIPCAPPNFRCKYGACISQNAMCNHVIDCFDSSDELLEICLHPSAYVDVATSLNHSSSDEITTFQGRQKWTVNECVLNDPKMVGEDFLSGITYLGGDGKVPDKNHVVLRCAEGYSLDGEKYNICDGDKWLNKLGRCVQQCKHFGNNEHSTQCFHNNILVDCEQQYLLKDTEMKVTCAPGYIDEAYGTQVCGDGGEWKVKKALPKCKPMCGFKVIEDCPDPWEMSVFQRGHKPIFQFACTATVVSPFFLLAPSSCFQNITIKSVKSREPVLYTVAEGERYTETFNAHELHAYKLHNVSFIQNVTQEYEGIFYPLVLVQLMQPLEIGANLNPVCLSDNDPPEKWLTRGDFKENVGKAICKKKNDLYVLEEYIGSGSAKYDISAFMRPIKDYI</sequence>
<dbReference type="SUPFAM" id="SSF50494">
    <property type="entry name" value="Trypsin-like serine proteases"/>
    <property type="match status" value="1"/>
</dbReference>
<evidence type="ECO:0000256" key="7">
    <source>
        <dbReference type="ARBA" id="ARBA00023157"/>
    </source>
</evidence>
<dbReference type="Gene3D" id="4.10.400.10">
    <property type="entry name" value="Low-density Lipoprotein Receptor"/>
    <property type="match status" value="3"/>
</dbReference>
<dbReference type="PROSITE" id="PS50923">
    <property type="entry name" value="SUSHI"/>
    <property type="match status" value="1"/>
</dbReference>
<dbReference type="SUPFAM" id="SSF57424">
    <property type="entry name" value="LDL receptor-like module"/>
    <property type="match status" value="2"/>
</dbReference>
<dbReference type="InterPro" id="IPR002172">
    <property type="entry name" value="LDrepeatLR_classA_rpt"/>
</dbReference>
<dbReference type="Proteomes" id="UP000007801">
    <property type="component" value="Unassembled WGS sequence"/>
</dbReference>
<evidence type="ECO:0000256" key="1">
    <source>
        <dbReference type="ARBA" id="ARBA00004167"/>
    </source>
</evidence>
<evidence type="ECO:0000259" key="10">
    <source>
        <dbReference type="PROSITE" id="PS50923"/>
    </source>
</evidence>
<dbReference type="PANTHER" id="PTHR24270">
    <property type="entry name" value="LOW-DENSITY LIPOPROTEIN RECEPTOR-RELATED"/>
    <property type="match status" value="1"/>
</dbReference>
<feature type="disulfide bond" evidence="8">
    <location>
        <begin position="109"/>
        <end position="127"/>
    </location>
</feature>
<dbReference type="InterPro" id="IPR000436">
    <property type="entry name" value="Sushi_SCR_CCP_dom"/>
</dbReference>
<organism evidence="11 12">
    <name type="scientific">Drosophila ananassae</name>
    <name type="common">Fruit fly</name>
    <dbReference type="NCBI Taxonomy" id="7217"/>
    <lineage>
        <taxon>Eukaryota</taxon>
        <taxon>Metazoa</taxon>
        <taxon>Ecdysozoa</taxon>
        <taxon>Arthropoda</taxon>
        <taxon>Hexapoda</taxon>
        <taxon>Insecta</taxon>
        <taxon>Pterygota</taxon>
        <taxon>Neoptera</taxon>
        <taxon>Endopterygota</taxon>
        <taxon>Diptera</taxon>
        <taxon>Brachycera</taxon>
        <taxon>Muscomorpha</taxon>
        <taxon>Ephydroidea</taxon>
        <taxon>Drosophilidae</taxon>
        <taxon>Drosophila</taxon>
        <taxon>Sophophora</taxon>
    </lineage>
</organism>
<evidence type="ECO:0000256" key="8">
    <source>
        <dbReference type="PROSITE-ProRule" id="PRU00124"/>
    </source>
</evidence>
<keyword evidence="4" id="KW-0677">Repeat</keyword>
<comment type="subcellular location">
    <subcellularLocation>
        <location evidence="2">Endomembrane system</location>
    </subcellularLocation>
    <subcellularLocation>
        <location evidence="1">Membrane</location>
        <topology evidence="1">Single-pass membrane protein</topology>
    </subcellularLocation>
</comment>
<dbReference type="EMBL" id="CH902617">
    <property type="protein sequence ID" value="EDV41821.2"/>
    <property type="molecule type" value="Genomic_DNA"/>
</dbReference>
<dbReference type="GeneID" id="6500451"/>
<evidence type="ECO:0000256" key="2">
    <source>
        <dbReference type="ARBA" id="ARBA00004308"/>
    </source>
</evidence>
<keyword evidence="5" id="KW-1133">Transmembrane helix</keyword>
<dbReference type="Pfam" id="PF00057">
    <property type="entry name" value="Ldl_recept_a"/>
    <property type="match status" value="2"/>
</dbReference>
<evidence type="ECO:0000313" key="12">
    <source>
        <dbReference type="Proteomes" id="UP000007801"/>
    </source>
</evidence>
<dbReference type="KEGG" id="dan:6500451"/>
<proteinExistence type="predicted"/>
<reference evidence="11 12" key="1">
    <citation type="journal article" date="2007" name="Nature">
        <title>Evolution of genes and genomes on the Drosophila phylogeny.</title>
        <authorList>
            <consortium name="Drosophila 12 Genomes Consortium"/>
            <person name="Clark A.G."/>
            <person name="Eisen M.B."/>
            <person name="Smith D.R."/>
            <person name="Bergman C.M."/>
            <person name="Oliver B."/>
            <person name="Markow T.A."/>
            <person name="Kaufman T.C."/>
            <person name="Kellis M."/>
            <person name="Gelbart W."/>
            <person name="Iyer V.N."/>
            <person name="Pollard D.A."/>
            <person name="Sackton T.B."/>
            <person name="Larracuente A.M."/>
            <person name="Singh N.D."/>
            <person name="Abad J.P."/>
            <person name="Abt D.N."/>
            <person name="Adryan B."/>
            <person name="Aguade M."/>
            <person name="Akashi H."/>
            <person name="Anderson W.W."/>
            <person name="Aquadro C.F."/>
            <person name="Ardell D.H."/>
            <person name="Arguello R."/>
            <person name="Artieri C.G."/>
            <person name="Barbash D.A."/>
            <person name="Barker D."/>
            <person name="Barsanti P."/>
            <person name="Batterham P."/>
            <person name="Batzoglou S."/>
            <person name="Begun D."/>
            <person name="Bhutkar A."/>
            <person name="Blanco E."/>
            <person name="Bosak S.A."/>
            <person name="Bradley R.K."/>
            <person name="Brand A.D."/>
            <person name="Brent M.R."/>
            <person name="Brooks A.N."/>
            <person name="Brown R.H."/>
            <person name="Butlin R.K."/>
            <person name="Caggese C."/>
            <person name="Calvi B.R."/>
            <person name="Bernardo de Carvalho A."/>
            <person name="Caspi A."/>
            <person name="Castrezana S."/>
            <person name="Celniker S.E."/>
            <person name="Chang J.L."/>
            <person name="Chapple C."/>
            <person name="Chatterji S."/>
            <person name="Chinwalla A."/>
            <person name="Civetta A."/>
            <person name="Clifton S.W."/>
            <person name="Comeron J.M."/>
            <person name="Costello J.C."/>
            <person name="Coyne J.A."/>
            <person name="Daub J."/>
            <person name="David R.G."/>
            <person name="Delcher A.L."/>
            <person name="Delehaunty K."/>
            <person name="Do C.B."/>
            <person name="Ebling H."/>
            <person name="Edwards K."/>
            <person name="Eickbush T."/>
            <person name="Evans J.D."/>
            <person name="Filipski A."/>
            <person name="Findeiss S."/>
            <person name="Freyhult E."/>
            <person name="Fulton L."/>
            <person name="Fulton R."/>
            <person name="Garcia A.C."/>
            <person name="Gardiner A."/>
            <person name="Garfield D.A."/>
            <person name="Garvin B.E."/>
            <person name="Gibson G."/>
            <person name="Gilbert D."/>
            <person name="Gnerre S."/>
            <person name="Godfrey J."/>
            <person name="Good R."/>
            <person name="Gotea V."/>
            <person name="Gravely B."/>
            <person name="Greenberg A.J."/>
            <person name="Griffiths-Jones S."/>
            <person name="Gross S."/>
            <person name="Guigo R."/>
            <person name="Gustafson E.A."/>
            <person name="Haerty W."/>
            <person name="Hahn M.W."/>
            <person name="Halligan D.L."/>
            <person name="Halpern A.L."/>
            <person name="Halter G.M."/>
            <person name="Han M.V."/>
            <person name="Heger A."/>
            <person name="Hillier L."/>
            <person name="Hinrichs A.S."/>
            <person name="Holmes I."/>
            <person name="Hoskins R.A."/>
            <person name="Hubisz M.J."/>
            <person name="Hultmark D."/>
            <person name="Huntley M.A."/>
            <person name="Jaffe D.B."/>
            <person name="Jagadeeshan S."/>
            <person name="Jeck W.R."/>
            <person name="Johnson J."/>
            <person name="Jones C.D."/>
            <person name="Jordan W.C."/>
            <person name="Karpen G.H."/>
            <person name="Kataoka E."/>
            <person name="Keightley P.D."/>
            <person name="Kheradpour P."/>
            <person name="Kirkness E.F."/>
            <person name="Koerich L.B."/>
            <person name="Kristiansen K."/>
            <person name="Kudrna D."/>
            <person name="Kulathinal R.J."/>
            <person name="Kumar S."/>
            <person name="Kwok R."/>
            <person name="Lander E."/>
            <person name="Langley C.H."/>
            <person name="Lapoint R."/>
            <person name="Lazzaro B.P."/>
            <person name="Lee S.J."/>
            <person name="Levesque L."/>
            <person name="Li R."/>
            <person name="Lin C.F."/>
            <person name="Lin M.F."/>
            <person name="Lindblad-Toh K."/>
            <person name="Llopart A."/>
            <person name="Long M."/>
            <person name="Low L."/>
            <person name="Lozovsky E."/>
            <person name="Lu J."/>
            <person name="Luo M."/>
            <person name="Machado C.A."/>
            <person name="Makalowski W."/>
            <person name="Marzo M."/>
            <person name="Matsuda M."/>
            <person name="Matzkin L."/>
            <person name="McAllister B."/>
            <person name="McBride C.S."/>
            <person name="McKernan B."/>
            <person name="McKernan K."/>
            <person name="Mendez-Lago M."/>
            <person name="Minx P."/>
            <person name="Mollenhauer M.U."/>
            <person name="Montooth K."/>
            <person name="Mount S.M."/>
            <person name="Mu X."/>
            <person name="Myers E."/>
            <person name="Negre B."/>
            <person name="Newfeld S."/>
            <person name="Nielsen R."/>
            <person name="Noor M.A."/>
            <person name="O'Grady P."/>
            <person name="Pachter L."/>
            <person name="Papaceit M."/>
            <person name="Parisi M.J."/>
            <person name="Parisi M."/>
            <person name="Parts L."/>
            <person name="Pedersen J.S."/>
            <person name="Pesole G."/>
            <person name="Phillippy A.M."/>
            <person name="Ponting C.P."/>
            <person name="Pop M."/>
            <person name="Porcelli D."/>
            <person name="Powell J.R."/>
            <person name="Prohaska S."/>
            <person name="Pruitt K."/>
            <person name="Puig M."/>
            <person name="Quesneville H."/>
            <person name="Ram K.R."/>
            <person name="Rand D."/>
            <person name="Rasmussen M.D."/>
            <person name="Reed L.K."/>
            <person name="Reenan R."/>
            <person name="Reily A."/>
            <person name="Remington K.A."/>
            <person name="Rieger T.T."/>
            <person name="Ritchie M.G."/>
            <person name="Robin C."/>
            <person name="Rogers Y.H."/>
            <person name="Rohde C."/>
            <person name="Rozas J."/>
            <person name="Rubenfield M.J."/>
            <person name="Ruiz A."/>
            <person name="Russo S."/>
            <person name="Salzberg S.L."/>
            <person name="Sanchez-Gracia A."/>
            <person name="Saranga D.J."/>
            <person name="Sato H."/>
            <person name="Schaeffer S.W."/>
            <person name="Schatz M.C."/>
            <person name="Schlenke T."/>
            <person name="Schwartz R."/>
            <person name="Segarra C."/>
            <person name="Singh R.S."/>
            <person name="Sirot L."/>
            <person name="Sirota M."/>
            <person name="Sisneros N.B."/>
            <person name="Smith C.D."/>
            <person name="Smith T.F."/>
            <person name="Spieth J."/>
            <person name="Stage D.E."/>
            <person name="Stark A."/>
            <person name="Stephan W."/>
            <person name="Strausberg R.L."/>
            <person name="Strempel S."/>
            <person name="Sturgill D."/>
            <person name="Sutton G."/>
            <person name="Sutton G.G."/>
            <person name="Tao W."/>
            <person name="Teichmann S."/>
            <person name="Tobari Y.N."/>
            <person name="Tomimura Y."/>
            <person name="Tsolas J.M."/>
            <person name="Valente V.L."/>
            <person name="Venter E."/>
            <person name="Venter J.C."/>
            <person name="Vicario S."/>
            <person name="Vieira F.G."/>
            <person name="Vilella A.J."/>
            <person name="Villasante A."/>
            <person name="Walenz B."/>
            <person name="Wang J."/>
            <person name="Wasserman M."/>
            <person name="Watts T."/>
            <person name="Wilson D."/>
            <person name="Wilson R.K."/>
            <person name="Wing R.A."/>
            <person name="Wolfner M.F."/>
            <person name="Wong A."/>
            <person name="Wong G.K."/>
            <person name="Wu C.I."/>
            <person name="Wu G."/>
            <person name="Yamamoto D."/>
            <person name="Yang H.P."/>
            <person name="Yang S.P."/>
            <person name="Yorke J.A."/>
            <person name="Yoshida K."/>
            <person name="Zdobnov E."/>
            <person name="Zhang P."/>
            <person name="Zhang Y."/>
            <person name="Zimin A.V."/>
            <person name="Baldwin J."/>
            <person name="Abdouelleil A."/>
            <person name="Abdulkadir J."/>
            <person name="Abebe A."/>
            <person name="Abera B."/>
            <person name="Abreu J."/>
            <person name="Acer S.C."/>
            <person name="Aftuck L."/>
            <person name="Alexander A."/>
            <person name="An P."/>
            <person name="Anderson E."/>
            <person name="Anderson S."/>
            <person name="Arachi H."/>
            <person name="Azer M."/>
            <person name="Bachantsang P."/>
            <person name="Barry A."/>
            <person name="Bayul T."/>
            <person name="Berlin A."/>
            <person name="Bessette D."/>
            <person name="Bloom T."/>
            <person name="Blye J."/>
            <person name="Boguslavskiy L."/>
            <person name="Bonnet C."/>
            <person name="Boukhgalter B."/>
            <person name="Bourzgui I."/>
            <person name="Brown A."/>
            <person name="Cahill P."/>
            <person name="Channer S."/>
            <person name="Cheshatsang Y."/>
            <person name="Chuda L."/>
            <person name="Citroen M."/>
            <person name="Collymore A."/>
            <person name="Cooke P."/>
            <person name="Costello M."/>
            <person name="D'Aco K."/>
            <person name="Daza R."/>
            <person name="De Haan G."/>
            <person name="DeGray S."/>
            <person name="DeMaso C."/>
            <person name="Dhargay N."/>
            <person name="Dooley K."/>
            <person name="Dooley E."/>
            <person name="Doricent M."/>
            <person name="Dorje P."/>
            <person name="Dorjee K."/>
            <person name="Dupes A."/>
            <person name="Elong R."/>
            <person name="Falk J."/>
            <person name="Farina A."/>
            <person name="Faro S."/>
            <person name="Ferguson D."/>
            <person name="Fisher S."/>
            <person name="Foley C.D."/>
            <person name="Franke A."/>
            <person name="Friedrich D."/>
            <person name="Gadbois L."/>
            <person name="Gearin G."/>
            <person name="Gearin C.R."/>
            <person name="Giannoukos G."/>
            <person name="Goode T."/>
            <person name="Graham J."/>
            <person name="Grandbois E."/>
            <person name="Grewal S."/>
            <person name="Gyaltsen K."/>
            <person name="Hafez N."/>
            <person name="Hagos B."/>
            <person name="Hall J."/>
            <person name="Henson C."/>
            <person name="Hollinger A."/>
            <person name="Honan T."/>
            <person name="Huard M.D."/>
            <person name="Hughes L."/>
            <person name="Hurhula B."/>
            <person name="Husby M.E."/>
            <person name="Kamat A."/>
            <person name="Kanga B."/>
            <person name="Kashin S."/>
            <person name="Khazanovich D."/>
            <person name="Kisner P."/>
            <person name="Lance K."/>
            <person name="Lara M."/>
            <person name="Lee W."/>
            <person name="Lennon N."/>
            <person name="Letendre F."/>
            <person name="LeVine R."/>
            <person name="Lipovsky A."/>
            <person name="Liu X."/>
            <person name="Liu J."/>
            <person name="Liu S."/>
            <person name="Lokyitsang T."/>
            <person name="Lokyitsang Y."/>
            <person name="Lubonja R."/>
            <person name="Lui A."/>
            <person name="MacDonald P."/>
            <person name="Magnisalis V."/>
            <person name="Maru K."/>
            <person name="Matthews C."/>
            <person name="McCusker W."/>
            <person name="McDonough S."/>
            <person name="Mehta T."/>
            <person name="Meldrim J."/>
            <person name="Meneus L."/>
            <person name="Mihai O."/>
            <person name="Mihalev A."/>
            <person name="Mihova T."/>
            <person name="Mittelman R."/>
            <person name="Mlenga V."/>
            <person name="Montmayeur A."/>
            <person name="Mulrain L."/>
            <person name="Navidi A."/>
            <person name="Naylor J."/>
            <person name="Negash T."/>
            <person name="Nguyen T."/>
            <person name="Nguyen N."/>
            <person name="Nicol R."/>
            <person name="Norbu C."/>
            <person name="Norbu N."/>
            <person name="Novod N."/>
            <person name="O'Neill B."/>
            <person name="Osman S."/>
            <person name="Markiewicz E."/>
            <person name="Oyono O.L."/>
            <person name="Patti C."/>
            <person name="Phunkhang P."/>
            <person name="Pierre F."/>
            <person name="Priest M."/>
            <person name="Raghuraman S."/>
            <person name="Rege F."/>
            <person name="Reyes R."/>
            <person name="Rise C."/>
            <person name="Rogov P."/>
            <person name="Ross K."/>
            <person name="Ryan E."/>
            <person name="Settipalli S."/>
            <person name="Shea T."/>
            <person name="Sherpa N."/>
            <person name="Shi L."/>
            <person name="Shih D."/>
            <person name="Sparrow T."/>
            <person name="Spaulding J."/>
            <person name="Stalker J."/>
            <person name="Stange-Thomann N."/>
            <person name="Stavropoulos S."/>
            <person name="Stone C."/>
            <person name="Strader C."/>
            <person name="Tesfaye S."/>
            <person name="Thomson T."/>
            <person name="Thoulutsang Y."/>
            <person name="Thoulutsang D."/>
            <person name="Topham K."/>
            <person name="Topping I."/>
            <person name="Tsamla T."/>
            <person name="Vassiliev H."/>
            <person name="Vo A."/>
            <person name="Wangchuk T."/>
            <person name="Wangdi T."/>
            <person name="Weiand M."/>
            <person name="Wilkinson J."/>
            <person name="Wilson A."/>
            <person name="Yadav S."/>
            <person name="Young G."/>
            <person name="Yu Q."/>
            <person name="Zembek L."/>
            <person name="Zhong D."/>
            <person name="Zimmer A."/>
            <person name="Zwirko Z."/>
            <person name="Jaffe D.B."/>
            <person name="Alvarez P."/>
            <person name="Brockman W."/>
            <person name="Butler J."/>
            <person name="Chin C."/>
            <person name="Gnerre S."/>
            <person name="Grabherr M."/>
            <person name="Kleber M."/>
            <person name="Mauceli E."/>
            <person name="MacCallum I."/>
        </authorList>
    </citation>
    <scope>NUCLEOTIDE SEQUENCE [LARGE SCALE GENOMIC DNA]</scope>
    <source>
        <strain evidence="12">Tucson 14024-0371.13</strain>
    </source>
</reference>
<dbReference type="PRINTS" id="PR00261">
    <property type="entry name" value="LDLRECEPTOR"/>
</dbReference>
<dbReference type="InterPro" id="IPR009003">
    <property type="entry name" value="Peptidase_S1_PA"/>
</dbReference>
<dbReference type="InterPro" id="IPR043504">
    <property type="entry name" value="Peptidase_S1_PA_chymotrypsin"/>
</dbReference>
<evidence type="ECO:0000256" key="6">
    <source>
        <dbReference type="ARBA" id="ARBA00023136"/>
    </source>
</evidence>
<dbReference type="InterPro" id="IPR050685">
    <property type="entry name" value="LDLR"/>
</dbReference>
<evidence type="ECO:0000256" key="3">
    <source>
        <dbReference type="ARBA" id="ARBA00022692"/>
    </source>
</evidence>
<keyword evidence="9" id="KW-0768">Sushi</keyword>
<keyword evidence="7 8" id="KW-1015">Disulfide bond</keyword>
<dbReference type="InParanoid" id="B3LYF8"/>
<protein>
    <recommendedName>
        <fullName evidence="10">Sushi domain-containing protein</fullName>
    </recommendedName>
</protein>
<dbReference type="AlphaFoldDB" id="B3LYF8"/>
<keyword evidence="3" id="KW-0812">Transmembrane</keyword>
<feature type="domain" description="Sushi" evidence="10">
    <location>
        <begin position="236"/>
        <end position="305"/>
    </location>
</feature>
<accession>B3LYF8</accession>
<dbReference type="eggNOG" id="KOG3627">
    <property type="taxonomic scope" value="Eukaryota"/>
</dbReference>
<dbReference type="SMART" id="SM00192">
    <property type="entry name" value="LDLa"/>
    <property type="match status" value="3"/>
</dbReference>
<feature type="disulfide bond" evidence="8">
    <location>
        <begin position="102"/>
        <end position="114"/>
    </location>
</feature>
<dbReference type="GO" id="GO:0012505">
    <property type="term" value="C:endomembrane system"/>
    <property type="evidence" value="ECO:0007669"/>
    <property type="project" value="UniProtKB-SubCell"/>
</dbReference>
<dbReference type="HOGENOM" id="CLU_817023_0_0_1"/>
<keyword evidence="6" id="KW-0472">Membrane</keyword>